<gene>
    <name evidence="1" type="ORF">PVAND_001479</name>
</gene>
<accession>A0A9J6BN25</accession>
<organism evidence="1 2">
    <name type="scientific">Polypedilum vanderplanki</name>
    <name type="common">Sleeping chironomid midge</name>
    <dbReference type="NCBI Taxonomy" id="319348"/>
    <lineage>
        <taxon>Eukaryota</taxon>
        <taxon>Metazoa</taxon>
        <taxon>Ecdysozoa</taxon>
        <taxon>Arthropoda</taxon>
        <taxon>Hexapoda</taxon>
        <taxon>Insecta</taxon>
        <taxon>Pterygota</taxon>
        <taxon>Neoptera</taxon>
        <taxon>Endopterygota</taxon>
        <taxon>Diptera</taxon>
        <taxon>Nematocera</taxon>
        <taxon>Chironomoidea</taxon>
        <taxon>Chironomidae</taxon>
        <taxon>Chironominae</taxon>
        <taxon>Polypedilum</taxon>
        <taxon>Polypedilum</taxon>
    </lineage>
</organism>
<dbReference type="Proteomes" id="UP001107558">
    <property type="component" value="Chromosome 3"/>
</dbReference>
<dbReference type="AlphaFoldDB" id="A0A9J6BN25"/>
<proteinExistence type="predicted"/>
<evidence type="ECO:0000313" key="1">
    <source>
        <dbReference type="EMBL" id="KAG5671273.1"/>
    </source>
</evidence>
<dbReference type="EMBL" id="JADBJN010000003">
    <property type="protein sequence ID" value="KAG5671273.1"/>
    <property type="molecule type" value="Genomic_DNA"/>
</dbReference>
<protein>
    <submittedName>
        <fullName evidence="1">Uncharacterized protein</fullName>
    </submittedName>
</protein>
<keyword evidence="2" id="KW-1185">Reference proteome</keyword>
<reference evidence="1" key="1">
    <citation type="submission" date="2021-03" db="EMBL/GenBank/DDBJ databases">
        <title>Chromosome level genome of the anhydrobiotic midge Polypedilum vanderplanki.</title>
        <authorList>
            <person name="Yoshida Y."/>
            <person name="Kikawada T."/>
            <person name="Gusev O."/>
        </authorList>
    </citation>
    <scope>NUCLEOTIDE SEQUENCE</scope>
    <source>
        <strain evidence="1">NIAS01</strain>
        <tissue evidence="1">Whole body or cell culture</tissue>
    </source>
</reference>
<sequence>MARKNQQFISPLQILEIHGFYQFQIESNFAYFSTGSFDMRKDLIEFDQNYLIDDKICVNNTKSINVYEMSEYSEMQTGCSFLMHTCRIVKDKNTPKFKISKEILIKTKGKYNLDSVKIKECLENNFEMNNLTFSIFNVRGFCICDCLEYYLNK</sequence>
<name>A0A9J6BN25_POLVA</name>
<evidence type="ECO:0000313" key="2">
    <source>
        <dbReference type="Proteomes" id="UP001107558"/>
    </source>
</evidence>
<comment type="caution">
    <text evidence="1">The sequence shown here is derived from an EMBL/GenBank/DDBJ whole genome shotgun (WGS) entry which is preliminary data.</text>
</comment>